<name>V4HK64_9EURY</name>
<protein>
    <submittedName>
        <fullName evidence="6">Peptide ABC transporter substrate-binding protein</fullName>
    </submittedName>
</protein>
<keyword evidence="7" id="KW-1185">Reference proteome</keyword>
<evidence type="ECO:0000256" key="3">
    <source>
        <dbReference type="ARBA" id="ARBA00022729"/>
    </source>
</evidence>
<evidence type="ECO:0000313" key="6">
    <source>
        <dbReference type="EMBL" id="ESP90178.1"/>
    </source>
</evidence>
<organism evidence="6 7">
    <name type="scientific">Candidatus Halobonum tyrrellensis G22</name>
    <dbReference type="NCBI Taxonomy" id="1324957"/>
    <lineage>
        <taxon>Archaea</taxon>
        <taxon>Methanobacteriati</taxon>
        <taxon>Methanobacteriota</taxon>
        <taxon>Stenosarchaea group</taxon>
        <taxon>Halobacteria</taxon>
        <taxon>Halobacteriales</taxon>
        <taxon>Haloferacaceae</taxon>
        <taxon>Candidatus Halobonum</taxon>
    </lineage>
</organism>
<dbReference type="STRING" id="1324957.K933_01417"/>
<dbReference type="Gene3D" id="3.10.105.10">
    <property type="entry name" value="Dipeptide-binding Protein, Domain 3"/>
    <property type="match status" value="1"/>
</dbReference>
<dbReference type="GO" id="GO:0015833">
    <property type="term" value="P:peptide transport"/>
    <property type="evidence" value="ECO:0007669"/>
    <property type="project" value="TreeGrafter"/>
</dbReference>
<evidence type="ECO:0000256" key="4">
    <source>
        <dbReference type="SAM" id="MobiDB-lite"/>
    </source>
</evidence>
<keyword evidence="2" id="KW-0813">Transport</keyword>
<dbReference type="SUPFAM" id="SSF53850">
    <property type="entry name" value="Periplasmic binding protein-like II"/>
    <property type="match status" value="1"/>
</dbReference>
<dbReference type="InterPro" id="IPR000914">
    <property type="entry name" value="SBP_5_dom"/>
</dbReference>
<comment type="caution">
    <text evidence="6">The sequence shown here is derived from an EMBL/GenBank/DDBJ whole genome shotgun (WGS) entry which is preliminary data.</text>
</comment>
<feature type="compositionally biased region" description="Low complexity" evidence="4">
    <location>
        <begin position="9"/>
        <end position="20"/>
    </location>
</feature>
<dbReference type="eggNOG" id="arCOG01534">
    <property type="taxonomic scope" value="Archaea"/>
</dbReference>
<evidence type="ECO:0000256" key="1">
    <source>
        <dbReference type="ARBA" id="ARBA00005695"/>
    </source>
</evidence>
<comment type="similarity">
    <text evidence="1">Belongs to the bacterial solute-binding protein 5 family.</text>
</comment>
<dbReference type="Proteomes" id="UP000017840">
    <property type="component" value="Unassembled WGS sequence"/>
</dbReference>
<dbReference type="GO" id="GO:1904680">
    <property type="term" value="F:peptide transmembrane transporter activity"/>
    <property type="evidence" value="ECO:0007669"/>
    <property type="project" value="TreeGrafter"/>
</dbReference>
<evidence type="ECO:0000256" key="2">
    <source>
        <dbReference type="ARBA" id="ARBA00022448"/>
    </source>
</evidence>
<evidence type="ECO:0000259" key="5">
    <source>
        <dbReference type="Pfam" id="PF00496"/>
    </source>
</evidence>
<feature type="domain" description="Solute-binding protein family 5" evidence="5">
    <location>
        <begin position="75"/>
        <end position="490"/>
    </location>
</feature>
<dbReference type="AlphaFoldDB" id="V4HK64"/>
<gene>
    <name evidence="6" type="ORF">K933_01417</name>
</gene>
<dbReference type="EMBL" id="ASGZ01000002">
    <property type="protein sequence ID" value="ESP90178.1"/>
    <property type="molecule type" value="Genomic_DNA"/>
</dbReference>
<feature type="region of interest" description="Disordered" evidence="4">
    <location>
        <begin position="1"/>
        <end position="26"/>
    </location>
</feature>
<dbReference type="InterPro" id="IPR039424">
    <property type="entry name" value="SBP_5"/>
</dbReference>
<dbReference type="Pfam" id="PF00496">
    <property type="entry name" value="SBP_bac_5"/>
    <property type="match status" value="1"/>
</dbReference>
<proteinExistence type="inferred from homology"/>
<dbReference type="PANTHER" id="PTHR30290">
    <property type="entry name" value="PERIPLASMIC BINDING COMPONENT OF ABC TRANSPORTER"/>
    <property type="match status" value="1"/>
</dbReference>
<dbReference type="Gene3D" id="3.90.76.10">
    <property type="entry name" value="Dipeptide-binding Protein, Domain 1"/>
    <property type="match status" value="1"/>
</dbReference>
<sequence>MGGEEGDGTSSEPDTTAETTDTSDDSTLDIITQVVPQDAQFNWYAPSHHFDDLRWGFPMWDMLAVHDQVANKTKGMILKEWSFNDDGTVTWVLRDTYTWHDGSDLVAEDLVTQLKIGQLMGLVHKGWGTRPAYENVEATGKYELQFELLTPDMSPELFMWGHAKRESWLWAHRDNWGKYADLYDDATTDDALADAQTQLTNEVKAPITDSSVLPGNSVWNPTAVEGQTLRFEPYDDYYSPYSEAEWAEGEITGDQVDYTLESTYFPNQQQRTQAMSEELLDISYPPLSDSARQDMRDIGFEPAESFPVEQINPRMRDLSIGYRFNMQDPITGDRRVRKAIAHVVPRKPLASWNPSYEEYWMEDRYYTGLGQDMEVLHFGGDAEGWPNDTLESFEQYAHTQEDVDTERATQLLEDAGWTKQDGRWHDADGEPVTLQLYTMPTNEDNNHFKVSQRIKAFLNEFGLRTQMTAEEASIRNSETLESGDWHMMASYPGSIIKLALKDFELDFPFRKNWSGDSIDVRREWGMDETVEVPYPVGDPDGDLEQVNVYEKMRRLQTKLSEEERGRLVEEVAWIYNQSIPLFAVSEEGGIGGYWMNKSRWRTYGPQDGENPVFRYLVIEVGEYSYAQYAAKFGTDWFGPTGTDGSGGG</sequence>
<dbReference type="PANTHER" id="PTHR30290:SF9">
    <property type="entry name" value="OLIGOPEPTIDE-BINDING PROTEIN APPA"/>
    <property type="match status" value="1"/>
</dbReference>
<reference evidence="6 7" key="1">
    <citation type="journal article" date="2013" name="Genome Announc.">
        <title>Draft Genome Sequence of 'Candidatus Halobonum tyrrellensis' Strain G22, Isolated from the Hypersaline Waters of Lake Tyrrell, Australia.</title>
        <authorList>
            <person name="Ugalde J.A."/>
            <person name="Narasingarao P."/>
            <person name="Kuo S."/>
            <person name="Podell S."/>
            <person name="Allen E.E."/>
        </authorList>
    </citation>
    <scope>NUCLEOTIDE SEQUENCE [LARGE SCALE GENOMIC DNA]</scope>
    <source>
        <strain evidence="6 7">G22</strain>
    </source>
</reference>
<keyword evidence="3" id="KW-0732">Signal</keyword>
<accession>V4HK64</accession>
<evidence type="ECO:0000313" key="7">
    <source>
        <dbReference type="Proteomes" id="UP000017840"/>
    </source>
</evidence>